<reference evidence="1" key="1">
    <citation type="submission" date="2019-08" db="EMBL/GenBank/DDBJ databases">
        <authorList>
            <person name="Kucharzyk K."/>
            <person name="Murdoch R.W."/>
            <person name="Higgins S."/>
            <person name="Loffler F."/>
        </authorList>
    </citation>
    <scope>NUCLEOTIDE SEQUENCE</scope>
</reference>
<evidence type="ECO:0000313" key="1">
    <source>
        <dbReference type="EMBL" id="MPM36623.1"/>
    </source>
</evidence>
<sequence>MLINSEAYFMGDVGSTLNTIAHEIIHWEKHQKFFEILSLLNEDETNLSCAVEPQMSPEHLEGVQKALWWAEWQANALAPRILMPRTIFTSLFSQIYDEQRQTPYFHSGEVMERTLDKLGMCFGVSKYAAKLRALQLGYKCTEGALLVVDGHYHPPFTFNPEALGDYQTFILDRENYEKNYENNAEFAQLVDSGKFLYVGCLVCINDPLYVRQAKEYEPGEYALTDYALENVDECCLKFTRNFETVNSSGDFYNQCYLSHDVNAIAFCESKTIEYEDNQDVIKQAEELDKIDDEIDRILEIYEKLPKAFHLTLDAHMERLKKSSKITNLELECRTGITERYIRQMRKEKTNVSPEYVYAICIGLHLHPLFSDDLVEKACGGYSTDKAGIFAKYLIHHHFHESLKLVNQKLAKKNYPLWGVDEKIVS</sequence>
<dbReference type="EMBL" id="VSSQ01007668">
    <property type="protein sequence ID" value="MPM36623.1"/>
    <property type="molecule type" value="Genomic_DNA"/>
</dbReference>
<proteinExistence type="predicted"/>
<protein>
    <submittedName>
        <fullName evidence="1">Uncharacterized protein</fullName>
    </submittedName>
</protein>
<gene>
    <name evidence="1" type="ORF">SDC9_83222</name>
</gene>
<accession>A0A644ZD30</accession>
<dbReference type="AlphaFoldDB" id="A0A644ZD30"/>
<name>A0A644ZD30_9ZZZZ</name>
<organism evidence="1">
    <name type="scientific">bioreactor metagenome</name>
    <dbReference type="NCBI Taxonomy" id="1076179"/>
    <lineage>
        <taxon>unclassified sequences</taxon>
        <taxon>metagenomes</taxon>
        <taxon>ecological metagenomes</taxon>
    </lineage>
</organism>
<comment type="caution">
    <text evidence="1">The sequence shown here is derived from an EMBL/GenBank/DDBJ whole genome shotgun (WGS) entry which is preliminary data.</text>
</comment>